<keyword evidence="1" id="KW-0812">Transmembrane</keyword>
<keyword evidence="1" id="KW-0472">Membrane</keyword>
<dbReference type="InterPro" id="IPR050927">
    <property type="entry name" value="TRPM"/>
</dbReference>
<keyword evidence="3" id="KW-1185">Reference proteome</keyword>
<dbReference type="PANTHER" id="PTHR13800:SF12">
    <property type="entry name" value="TRANSIENT RECEPTOR POTENTIAL CATION CHANNEL SUBFAMILY M MEMBER-LIKE 2"/>
    <property type="match status" value="1"/>
</dbReference>
<sequence length="159" mass="18432">TLYESGVLQRCPDQFGLYLTPYLKAFYGLIAVVLLLNLLIAIYSDTYADVQKNSKFYWSEMQMCFLEEYSIKTVFPVHLQLLALPGIIVAIIAALRFYLRTSNTNDEKKTVFNHHPMCVRVFLYDTNYDLRLESTEFAEDEGAQEARGKIDIDNFDENM</sequence>
<protein>
    <recommendedName>
        <fullName evidence="4">Ion transport domain-containing protein</fullName>
    </recommendedName>
</protein>
<dbReference type="GO" id="GO:0005886">
    <property type="term" value="C:plasma membrane"/>
    <property type="evidence" value="ECO:0007669"/>
    <property type="project" value="TreeGrafter"/>
</dbReference>
<evidence type="ECO:0008006" key="4">
    <source>
        <dbReference type="Google" id="ProtNLM"/>
    </source>
</evidence>
<keyword evidence="1" id="KW-1133">Transmembrane helix</keyword>
<feature type="non-terminal residue" evidence="2">
    <location>
        <position position="1"/>
    </location>
</feature>
<dbReference type="AlphaFoldDB" id="A0A8B6H8U1"/>
<name>A0A8B6H8U1_MYTGA</name>
<comment type="caution">
    <text evidence="2">The sequence shown here is derived from an EMBL/GenBank/DDBJ whole genome shotgun (WGS) entry which is preliminary data.</text>
</comment>
<feature type="transmembrane region" description="Helical" evidence="1">
    <location>
        <begin position="25"/>
        <end position="44"/>
    </location>
</feature>
<feature type="transmembrane region" description="Helical" evidence="1">
    <location>
        <begin position="77"/>
        <end position="99"/>
    </location>
</feature>
<dbReference type="EMBL" id="UYJE01009721">
    <property type="protein sequence ID" value="VDI76114.1"/>
    <property type="molecule type" value="Genomic_DNA"/>
</dbReference>
<evidence type="ECO:0000256" key="1">
    <source>
        <dbReference type="SAM" id="Phobius"/>
    </source>
</evidence>
<dbReference type="PANTHER" id="PTHR13800">
    <property type="entry name" value="TRANSIENT RECEPTOR POTENTIAL CATION CHANNEL, SUBFAMILY M, MEMBER 6"/>
    <property type="match status" value="1"/>
</dbReference>
<reference evidence="2" key="1">
    <citation type="submission" date="2018-11" db="EMBL/GenBank/DDBJ databases">
        <authorList>
            <person name="Alioto T."/>
            <person name="Alioto T."/>
        </authorList>
    </citation>
    <scope>NUCLEOTIDE SEQUENCE</scope>
</reference>
<evidence type="ECO:0000313" key="3">
    <source>
        <dbReference type="Proteomes" id="UP000596742"/>
    </source>
</evidence>
<dbReference type="Proteomes" id="UP000596742">
    <property type="component" value="Unassembled WGS sequence"/>
</dbReference>
<feature type="non-terminal residue" evidence="2">
    <location>
        <position position="159"/>
    </location>
</feature>
<accession>A0A8B6H8U1</accession>
<organism evidence="2 3">
    <name type="scientific">Mytilus galloprovincialis</name>
    <name type="common">Mediterranean mussel</name>
    <dbReference type="NCBI Taxonomy" id="29158"/>
    <lineage>
        <taxon>Eukaryota</taxon>
        <taxon>Metazoa</taxon>
        <taxon>Spiralia</taxon>
        <taxon>Lophotrochozoa</taxon>
        <taxon>Mollusca</taxon>
        <taxon>Bivalvia</taxon>
        <taxon>Autobranchia</taxon>
        <taxon>Pteriomorphia</taxon>
        <taxon>Mytilida</taxon>
        <taxon>Mytiloidea</taxon>
        <taxon>Mytilidae</taxon>
        <taxon>Mytilinae</taxon>
        <taxon>Mytilus</taxon>
    </lineage>
</organism>
<gene>
    <name evidence="2" type="ORF">MGAL_10B041064</name>
</gene>
<dbReference type="OrthoDB" id="9994106at2759"/>
<dbReference type="GO" id="GO:0099604">
    <property type="term" value="F:ligand-gated calcium channel activity"/>
    <property type="evidence" value="ECO:0007669"/>
    <property type="project" value="TreeGrafter"/>
</dbReference>
<proteinExistence type="predicted"/>
<evidence type="ECO:0000313" key="2">
    <source>
        <dbReference type="EMBL" id="VDI76114.1"/>
    </source>
</evidence>